<feature type="region of interest" description="Disordered" evidence="9">
    <location>
        <begin position="208"/>
        <end position="230"/>
    </location>
</feature>
<dbReference type="SMART" id="SM00823">
    <property type="entry name" value="PKS_PP"/>
    <property type="match status" value="4"/>
</dbReference>
<evidence type="ECO:0008006" key="16">
    <source>
        <dbReference type="Google" id="ProtNLM"/>
    </source>
</evidence>
<feature type="domain" description="Carrier" evidence="10">
    <location>
        <begin position="228"/>
        <end position="304"/>
    </location>
</feature>
<dbReference type="InterPro" id="IPR036736">
    <property type="entry name" value="ACP-like_sf"/>
</dbReference>
<dbReference type="InterPro" id="IPR020806">
    <property type="entry name" value="PKS_PP-bd"/>
</dbReference>
<dbReference type="Proteomes" id="UP000077071">
    <property type="component" value="Chromosome"/>
</dbReference>
<feature type="domain" description="Ketosynthase family 3 (KS3)" evidence="12">
    <location>
        <begin position="1699"/>
        <end position="2132"/>
    </location>
</feature>
<dbReference type="InterPro" id="IPR049900">
    <property type="entry name" value="PKS_mFAS_DH"/>
</dbReference>
<dbReference type="InterPro" id="IPR057326">
    <property type="entry name" value="KR_dom"/>
</dbReference>
<feature type="active site" description="Proton donor; for dehydratase activity" evidence="8">
    <location>
        <position position="3513"/>
    </location>
</feature>
<evidence type="ECO:0000259" key="12">
    <source>
        <dbReference type="PROSITE" id="PS52004"/>
    </source>
</evidence>
<feature type="domain" description="Ketosynthase family 3 (KS3)" evidence="12">
    <location>
        <begin position="2916"/>
        <end position="3318"/>
    </location>
</feature>
<gene>
    <name evidence="14" type="ORF">A6122_0772</name>
</gene>
<dbReference type="PROSITE" id="PS00012">
    <property type="entry name" value="PHOSPHOPANTETHEINE"/>
    <property type="match status" value="2"/>
</dbReference>
<dbReference type="Gene3D" id="1.10.1240.100">
    <property type="match status" value="2"/>
</dbReference>
<dbReference type="InterPro" id="IPR049552">
    <property type="entry name" value="PKS_DH_N"/>
</dbReference>
<reference evidence="14 15" key="1">
    <citation type="submission" date="2016-05" db="EMBL/GenBank/DDBJ databases">
        <title>Complete genome sequence of Rathayibacter tritici NCPPB 1953.</title>
        <authorList>
            <person name="Park J."/>
            <person name="Lee H.-H."/>
            <person name="Lee S.-W."/>
            <person name="Seo Y.-S."/>
        </authorList>
    </citation>
    <scope>NUCLEOTIDE SEQUENCE [LARGE SCALE GENOMIC DNA]</scope>
    <source>
        <strain evidence="14 15">NCPPB 1953</strain>
    </source>
</reference>
<feature type="domain" description="PKS/mFAS DH" evidence="13">
    <location>
        <begin position="3313"/>
        <end position="3598"/>
    </location>
</feature>
<evidence type="ECO:0000313" key="14">
    <source>
        <dbReference type="EMBL" id="AND15925.1"/>
    </source>
</evidence>
<feature type="domain" description="PKS/mFAS DH" evidence="13">
    <location>
        <begin position="856"/>
        <end position="1150"/>
    </location>
</feature>
<feature type="active site" description="Proton donor; for dehydratase activity" evidence="8">
    <location>
        <position position="1062"/>
    </location>
</feature>
<feature type="compositionally biased region" description="Basic and acidic residues" evidence="9">
    <location>
        <begin position="208"/>
        <end position="222"/>
    </location>
</feature>
<feature type="region of interest" description="C-terminal hotdog fold" evidence="8">
    <location>
        <begin position="3445"/>
        <end position="3598"/>
    </location>
</feature>
<feature type="region of interest" description="Disordered" evidence="9">
    <location>
        <begin position="1655"/>
        <end position="1692"/>
    </location>
</feature>
<dbReference type="SUPFAM" id="SSF53901">
    <property type="entry name" value="Thiolase-like"/>
    <property type="match status" value="3"/>
</dbReference>
<dbReference type="PROSITE" id="PS50075">
    <property type="entry name" value="CARRIER"/>
    <property type="match status" value="4"/>
</dbReference>
<dbReference type="SUPFAM" id="SSF47336">
    <property type="entry name" value="ACP-like"/>
    <property type="match status" value="4"/>
</dbReference>
<dbReference type="InterPro" id="IPR016039">
    <property type="entry name" value="Thiolase-like"/>
</dbReference>
<keyword evidence="6" id="KW-0808">Transferase</keyword>
<dbReference type="Pfam" id="PF02801">
    <property type="entry name" value="Ketoacyl-synt_C"/>
    <property type="match status" value="3"/>
</dbReference>
<feature type="domain" description="Carrier" evidence="10">
    <location>
        <begin position="3617"/>
        <end position="3691"/>
    </location>
</feature>
<dbReference type="Pfam" id="PF21089">
    <property type="entry name" value="PKS_DH_N"/>
    <property type="match status" value="1"/>
</dbReference>
<dbReference type="InterPro" id="IPR036291">
    <property type="entry name" value="NAD(P)-bd_dom_sf"/>
</dbReference>
<evidence type="ECO:0000256" key="5">
    <source>
        <dbReference type="ARBA" id="ARBA00022553"/>
    </source>
</evidence>
<evidence type="ECO:0000256" key="2">
    <source>
        <dbReference type="ARBA" id="ARBA00004792"/>
    </source>
</evidence>
<feature type="region of interest" description="Disordered" evidence="9">
    <location>
        <begin position="2881"/>
        <end position="2914"/>
    </location>
</feature>
<evidence type="ECO:0000256" key="4">
    <source>
        <dbReference type="ARBA" id="ARBA00022490"/>
    </source>
</evidence>
<dbReference type="InterPro" id="IPR049551">
    <property type="entry name" value="PKS_DH_C"/>
</dbReference>
<comment type="subcellular location">
    <subcellularLocation>
        <location evidence="1">Cytoplasm</location>
    </subcellularLocation>
</comment>
<dbReference type="InterPro" id="IPR014031">
    <property type="entry name" value="Ketoacyl_synth_C"/>
</dbReference>
<feature type="compositionally biased region" description="Basic and acidic residues" evidence="9">
    <location>
        <begin position="3328"/>
        <end position="3341"/>
    </location>
</feature>
<dbReference type="Gene3D" id="1.10.1200.10">
    <property type="entry name" value="ACP-like"/>
    <property type="match status" value="4"/>
</dbReference>
<dbReference type="GO" id="GO:0004312">
    <property type="term" value="F:fatty acid synthase activity"/>
    <property type="evidence" value="ECO:0007669"/>
    <property type="project" value="TreeGrafter"/>
</dbReference>
<feature type="active site" description="Proton acceptor; for dehydratase activity" evidence="8">
    <location>
        <position position="890"/>
    </location>
</feature>
<dbReference type="InterPro" id="IPR009081">
    <property type="entry name" value="PP-bd_ACP"/>
</dbReference>
<dbReference type="Gene3D" id="3.40.47.10">
    <property type="match status" value="3"/>
</dbReference>
<sequence>MGAGTERCASVSRVRDALVADLPALMRIESASWAAGLQLDAVGLERRLLRSAGGRHVVVEADGDVVAVIYSHRISGVDALRGRRFDTVHEAGDPRGGTVHVLSLNVLPTARGAGASDVLLEHLLNAAAADPSVSTVVGVSRCSHRDSSLTSSLEEYATSRDERGEYVDPVLRMHQAHGAEVVGVVPGYRPADQKNDGDGVLVEYDLESRRRGDAASHGRESGRPPVPEDADDLAQDIRSMLLAAGARDAPDLLSRPFFEVGVTSAGLLEIRAMVRDRYGVSLSAVFFFENATGEALIRRLRSGSRPSGRHDPAPMDPGDDSAVAVIGMSYRLPGGIHDPESLWALLESGRLAVTPPPTDRGDRASAGSGSPDGRGGFVMDGARFEEALFRVAPREAERMDPQQRWALELAWACAEDAGIRPSDLAGSDTGVFVGASGSEYQRAMDAAGVPVMTHSGLGTATSLIANRISWVFDLRGPSMQIDTACSSSLVALHAALQALRSGDCTTAVVIGVNTLAHAPATRAYDEAGMLSHDAVCRTFDARADGYVRAEGGVALLLRRRSEATLRGDLVHGVVRGSAVSHGGRSAGLTVPSARAQSALIRRSWQDAGVTAADVGYIQAHGTGTALGDPLEVAGLVDAFDGAPGRCGLGSVKTSIGHLEAAAGLAGFVTAIEALRRGLRPGSAHLDEVNPEIDLGASGLYPVRGIEAWAPDAGRARIAGVSSFGSGGANAHVVLEEAPLVAAAPGGAVDGVVPVVLSAMTEELLVAQAGRLLGHLRRDGSDGVHLADIAHTMRHGRDALPERLTVQAVSVADLVDALHHFVESRRARPQDVRQRRDRDVDDVPAQPAGTRIRLPTHVFGGPRRWFSAPEGAAPEMLPRTLTGAESFLRDHVVNGRPVLPAAATVAMVGSAVAARTGCSASDGVALRDVVWVRPASADRGLLTVDVVFDPGEDVPVTGSGDAAPEQWTLRSDRDGVIASGATEASGQPPGRIDIRGVRARTTPSALDVDERYRRFADAGLTYGVSHRTVHSVSLGHGEWLAELVSPADAPADPCGSVDPGVVDGALQSIYEGFLERSTDAAAARPAPLPFSAASVEVFAPTPQHAFAWGRTTPGVGDASTTYDLDVADRDGRVCVRLTGVVLRTPPERSVEVPLLLEPVWSDASVGVSDPADETRVLLVFDRDRAVFLEQRLPGTRIVFVDAGEGIAAQTAGLGRAVTALAAGTGTDRVFVQVVVDEGSGSSRALVGLLRCYRLEEPRFDGQLVVVAPDTPDDAVLANLDWRESDIVSVMRTGAVTPGWQPVAAADAAHPGPWRPGGVYLLVGGAGGLGRHLMTELAGRAPGCVIVVAGRSPASLEWAERERELGHSGARLEHHQVDCADPLATRRLVNDVAARHGALHGVFHLAATLEDALVAKSTDGQIARVLRSKAESCRVLDTATADLELDLFVVFSSIIGHVGNSGQSSYAVANLLVDQLALDRTAGRACGDRHGRTLVVDWPLWRSGGMVMPAGTQDELRSRTGLTPISTAAGMAALAGALSSNASHVVVASAGADQIGRHLDRVRSPEPDRPAVASPSAPHVDVAAVVVAALSAVTGIPEDDLDPATRFGDVGLDSILATDMTVRLERQLGPLPKTILFEHQDVASLVGRLTARLGAPAGGGLTPIDPPPNVGSSAREPEAHLPGDDVVQLGQRPVGRGGGRPLDIAVIGLAGRYPGSRDMDGFWKTLRDGIDRVETVPTDRWDWRAHYSADRHEPGGHHSRWGGFIDGVDRFDPMFFEIAPVEADHMDPQERLFLEESWAALEDAGYRREDLARGGPVDGRVGVYAGAMWSQYQLLFESADGTRGNPSALGSSFASIANRVSFVLDVHGPSLTLDTMCSSSLTAIDLASRDLAHGVTNLALAGGVNLTVHPNKYLGLSTGQFISSAGHCESFGSGGDGYVPSEGVGVVVLKRLEDALRDGDHVYGVIAGSAIAHGGRTSGFTVPNPDAQEQVIREALTEARVDPSTLQVVEAHGTGTALGDPIEIAALSRVLGLREDGPPVLLGSVKSNIGHGESAAGVAGLTKVLLQLEHDRVAPSLHSTTLNPRIDFEQSRFVVAQELTPWERPVVDGAVVARSAGVSSFGAGGSNAHLVVREHVEPRRTRAGARPRVALVLSAKTPDRLAVRAADLARFLHAHPDVDLRDVGFTLHTGREVFAERVAVVGDDTADLAARLLAFASGDVDDRVVSARAQRRTPGADVALEPTADMTQRAHAWAQGATVLWEDLTSESGGRRISLPTYPFARERHWVPEHERARTSADGPARAGVPETSTPTGRQTAEPERVATQVRLGWRAAPVDPEPVEGTVVVLHDEETERLAHEVQRLATGRTVLRSGSAEAGDLPEGCAVLVDLTTMSHSHAFERSDGWFRALLRFRRGAPVRLLVVTRGLQSFENDRVELVGSVGAGVVRALAAEYRLLTARHVDLDPADRSLSASAARVLDETVARGQDVDVCHRRGHRFVSTFESDRSEQDPGDRRVQLGEDDVVVVSGGTRGLGSLTARHLARHHGVRRFLLLGREGLPPRSEWAERTTSGGAEAARIATVLELERSGAVVVTAAVRLDDVDDVRRAVSALPDSWGRVTGVVHAAGIVDSDIPAYVEKTEESVATVLSPKVSGTEALLTALDVATLRFALLFSSVAGAVPRLGAGLSDYAGANAHLDHVAEAHAVSPAIVTSVRWPSWRDSGFGAVGSVAYADLGLLTITDEEGLRVVDQVLDGRHGAVVTPLIVDPDRFALEALSSSDPRDLAELPAPRDPGPARVGDVELTSHVARLVAGPLGLDPALMDADGPFASYGADSVLLAQAGRSISAWLGVDVPPSLLLEHDSVGAVAAWVAAEHPERVADAVTRATPDEPDGPDEPDIPRSAASHPRSAASIESSHGGDPRVAIVGMACRFAGASDVEAYWSLLHDGRPAFSDVPVGRWPGEESWRAGLLAGPRPDGARFGIDLGDARAMDPQALLLLEQVAEALVDAGHHGDWAGSRTGVFVGARGRHPEQDADVRRHAPNAFMADGQNFLAANIARTFDWHGPALVVDTACSSSLVALQLAVEALARGRVDVAVVAGVHLFSDASEHRAFAARGLLTEDDPTVFDGGSSGVLLGEGAGVVVLRREDDARRDCDGVYALVAGVAVNNDGRTAGPAAPNLRAQRAVMTEALQAAACTPDQVRYLTANASGGATTDLLELSAIRAAYRDADDTPLYLGSMKPVIGHPLCAEGMAALIQTVLVLQHQRVLPLAPTAGRVPLAHARLQGSGLVLPDVATDVDAPFASVSSFADGGTNAHVVLARAVRGRPPLPPRRERSALPVDPRRAGGHAVGGRDIVPGLVTIEALVRVFIDRGHSADAVDLTDVTLHRPIELGAVAGSTVDLVRAPTGAWDVTVMAEARVALTGRVTISDGAATRGGAQDRSVVGAADRLEDLDTVYAQWRAVGVVHTGVAKVSGSVGVDARGLCISLHEIDGGSGPGTLSGSRSGNTVPSGIVLDAGAVAAVAETVPDLLAEGALLPLHVRRLRCWGPLGQEVTVRVRDGETSAADGVVTLSLDYFDAAGRLAASLTGLTCAVSRSAQATPPGGSRVRRGNDAPASPTRSFVEMVSDLIAAEVGVGPEHVDPRVTHFDNGLSSAGMVHLASRLEEASGLVLSPTLLFEHLTVDELVAHLVESTARAPGLQEPMSLQGIVGSLADGRLDVDDAIALLESDPPESDRHGTDSNA</sequence>
<feature type="domain" description="Carrier" evidence="10">
    <location>
        <begin position="2797"/>
        <end position="2871"/>
    </location>
</feature>
<dbReference type="SMART" id="SM01294">
    <property type="entry name" value="PKS_PP_betabranch"/>
    <property type="match status" value="1"/>
</dbReference>
<dbReference type="SUPFAM" id="SSF51735">
    <property type="entry name" value="NAD(P)-binding Rossmann-fold domains"/>
    <property type="match status" value="3"/>
</dbReference>
<dbReference type="InterPro" id="IPR018201">
    <property type="entry name" value="Ketoacyl_synth_AS"/>
</dbReference>
<dbReference type="PANTHER" id="PTHR43775:SF37">
    <property type="entry name" value="SI:DKEY-61P9.11"/>
    <property type="match status" value="1"/>
</dbReference>
<dbReference type="STRING" id="33888.A6122_0772"/>
<feature type="region of interest" description="N-terminal hotdog fold" evidence="8">
    <location>
        <begin position="856"/>
        <end position="988"/>
    </location>
</feature>
<dbReference type="InterPro" id="IPR014030">
    <property type="entry name" value="Ketoacyl_synth_N"/>
</dbReference>
<evidence type="ECO:0000256" key="7">
    <source>
        <dbReference type="ARBA" id="ARBA00022737"/>
    </source>
</evidence>
<dbReference type="InterPro" id="IPR016181">
    <property type="entry name" value="Acyl_CoA_acyltransferase"/>
</dbReference>
<keyword evidence="15" id="KW-1185">Reference proteome</keyword>
<dbReference type="EMBL" id="CP015515">
    <property type="protein sequence ID" value="AND15925.1"/>
    <property type="molecule type" value="Genomic_DNA"/>
</dbReference>
<dbReference type="Pfam" id="PF22336">
    <property type="entry name" value="RhiE-like_linker"/>
    <property type="match status" value="1"/>
</dbReference>
<dbReference type="InterPro" id="IPR013968">
    <property type="entry name" value="PKS_KR"/>
</dbReference>
<dbReference type="PATRIC" id="fig|33888.3.peg.862"/>
<dbReference type="SMART" id="SM00826">
    <property type="entry name" value="PKS_DH"/>
    <property type="match status" value="1"/>
</dbReference>
<name>A0A161J2R8_9MICO</name>
<evidence type="ECO:0000313" key="15">
    <source>
        <dbReference type="Proteomes" id="UP000077071"/>
    </source>
</evidence>
<dbReference type="GO" id="GO:0004315">
    <property type="term" value="F:3-oxoacyl-[acyl-carrier-protein] synthase activity"/>
    <property type="evidence" value="ECO:0007669"/>
    <property type="project" value="InterPro"/>
</dbReference>
<dbReference type="InterPro" id="IPR020807">
    <property type="entry name" value="PKS_DH"/>
</dbReference>
<feature type="active site" description="Proton acceptor; for dehydratase activity" evidence="8">
    <location>
        <position position="3345"/>
    </location>
</feature>
<evidence type="ECO:0000256" key="6">
    <source>
        <dbReference type="ARBA" id="ARBA00022679"/>
    </source>
</evidence>
<dbReference type="InterPro" id="IPR042104">
    <property type="entry name" value="PKS_dehydratase_sf"/>
</dbReference>
<feature type="domain" description="Carrier" evidence="10">
    <location>
        <begin position="1575"/>
        <end position="1651"/>
    </location>
</feature>
<keyword evidence="5" id="KW-0597">Phosphoprotein</keyword>
<dbReference type="Gene3D" id="3.40.630.30">
    <property type="match status" value="1"/>
</dbReference>
<dbReference type="InterPro" id="IPR000182">
    <property type="entry name" value="GNAT_dom"/>
</dbReference>
<dbReference type="GO" id="GO:0005886">
    <property type="term" value="C:plasma membrane"/>
    <property type="evidence" value="ECO:0007669"/>
    <property type="project" value="TreeGrafter"/>
</dbReference>
<dbReference type="Pfam" id="PF14765">
    <property type="entry name" value="PS-DH"/>
    <property type="match status" value="1"/>
</dbReference>
<dbReference type="InterPro" id="IPR054514">
    <property type="entry name" value="RhiE-like_linker"/>
</dbReference>
<dbReference type="GO" id="GO:0031177">
    <property type="term" value="F:phosphopantetheine binding"/>
    <property type="evidence" value="ECO:0007669"/>
    <property type="project" value="InterPro"/>
</dbReference>
<dbReference type="SMART" id="SM00825">
    <property type="entry name" value="PKS_KS"/>
    <property type="match status" value="3"/>
</dbReference>
<evidence type="ECO:0000259" key="10">
    <source>
        <dbReference type="PROSITE" id="PS50075"/>
    </source>
</evidence>
<dbReference type="Gene3D" id="3.40.50.720">
    <property type="entry name" value="NAD(P)-binding Rossmann-like Domain"/>
    <property type="match status" value="2"/>
</dbReference>
<comment type="pathway">
    <text evidence="2">Antibiotic biosynthesis.</text>
</comment>
<evidence type="ECO:0000259" key="13">
    <source>
        <dbReference type="PROSITE" id="PS52019"/>
    </source>
</evidence>
<feature type="region of interest" description="Disordered" evidence="9">
    <location>
        <begin position="2288"/>
        <end position="2319"/>
    </location>
</feature>
<dbReference type="Pfam" id="PF22621">
    <property type="entry name" value="CurL-like_PKS_C"/>
    <property type="match status" value="1"/>
</dbReference>
<organism evidence="14 15">
    <name type="scientific">Rathayibacter tritici</name>
    <dbReference type="NCBI Taxonomy" id="33888"/>
    <lineage>
        <taxon>Bacteria</taxon>
        <taxon>Bacillati</taxon>
        <taxon>Actinomycetota</taxon>
        <taxon>Actinomycetes</taxon>
        <taxon>Micrococcales</taxon>
        <taxon>Microbacteriaceae</taxon>
        <taxon>Rathayibacter</taxon>
    </lineage>
</organism>
<dbReference type="CDD" id="cd00833">
    <property type="entry name" value="PKS"/>
    <property type="match status" value="3"/>
</dbReference>
<dbReference type="GO" id="GO:0071770">
    <property type="term" value="P:DIM/DIP cell wall layer assembly"/>
    <property type="evidence" value="ECO:0007669"/>
    <property type="project" value="TreeGrafter"/>
</dbReference>
<dbReference type="InterPro" id="IPR006162">
    <property type="entry name" value="Ppantetheine_attach_site"/>
</dbReference>
<feature type="domain" description="N-acetyltransferase" evidence="11">
    <location>
        <begin position="12"/>
        <end position="207"/>
    </location>
</feature>
<evidence type="ECO:0000256" key="8">
    <source>
        <dbReference type="PROSITE-ProRule" id="PRU01363"/>
    </source>
</evidence>
<dbReference type="CDD" id="cd08953">
    <property type="entry name" value="KR_2_SDR_x"/>
    <property type="match status" value="1"/>
</dbReference>
<dbReference type="KEGG" id="rtn:A6122_0772"/>
<feature type="compositionally biased region" description="Low complexity" evidence="9">
    <location>
        <begin position="2896"/>
        <end position="2908"/>
    </location>
</feature>
<accession>A0A161J2R8</accession>
<dbReference type="Pfam" id="PF08659">
    <property type="entry name" value="KR"/>
    <property type="match status" value="2"/>
</dbReference>
<feature type="region of interest" description="Disordered" evidence="9">
    <location>
        <begin position="825"/>
        <end position="846"/>
    </location>
</feature>
<dbReference type="PROSITE" id="PS51186">
    <property type="entry name" value="GNAT"/>
    <property type="match status" value="1"/>
</dbReference>
<dbReference type="Gene3D" id="3.10.129.110">
    <property type="entry name" value="Polyketide synthase dehydratase"/>
    <property type="match status" value="2"/>
</dbReference>
<dbReference type="PROSITE" id="PS52004">
    <property type="entry name" value="KS3_2"/>
    <property type="match status" value="3"/>
</dbReference>
<evidence type="ECO:0000256" key="1">
    <source>
        <dbReference type="ARBA" id="ARBA00004496"/>
    </source>
</evidence>
<protein>
    <recommendedName>
        <fullName evidence="16">SDR family NAD(P)-dependent oxidoreductase</fullName>
    </recommendedName>
</protein>
<evidence type="ECO:0000256" key="3">
    <source>
        <dbReference type="ARBA" id="ARBA00022450"/>
    </source>
</evidence>
<feature type="region of interest" description="Disordered" evidence="9">
    <location>
        <begin position="3323"/>
        <end position="3343"/>
    </location>
</feature>
<keyword evidence="7" id="KW-0677">Repeat</keyword>
<dbReference type="InterPro" id="IPR020841">
    <property type="entry name" value="PKS_Beta-ketoAc_synthase_dom"/>
</dbReference>
<evidence type="ECO:0000256" key="9">
    <source>
        <dbReference type="SAM" id="MobiDB-lite"/>
    </source>
</evidence>
<feature type="region of interest" description="Disordered" evidence="9">
    <location>
        <begin position="3594"/>
        <end position="3614"/>
    </location>
</feature>
<dbReference type="PROSITE" id="PS00606">
    <property type="entry name" value="KS3_1"/>
    <property type="match status" value="2"/>
</dbReference>
<dbReference type="FunFam" id="3.40.47.10:FF:000019">
    <property type="entry name" value="Polyketide synthase type I"/>
    <property type="match status" value="1"/>
</dbReference>
<feature type="region of interest" description="N-terminal hotdog fold" evidence="8">
    <location>
        <begin position="3313"/>
        <end position="3432"/>
    </location>
</feature>
<keyword evidence="3" id="KW-0596">Phosphopantetheine</keyword>
<keyword evidence="4" id="KW-0963">Cytoplasm</keyword>
<dbReference type="SUPFAM" id="SSF55729">
    <property type="entry name" value="Acyl-CoA N-acyltransferases (Nat)"/>
    <property type="match status" value="1"/>
</dbReference>
<evidence type="ECO:0000259" key="11">
    <source>
        <dbReference type="PROSITE" id="PS51186"/>
    </source>
</evidence>
<feature type="region of interest" description="Disordered" evidence="9">
    <location>
        <begin position="353"/>
        <end position="377"/>
    </location>
</feature>
<feature type="compositionally biased region" description="Basic and acidic residues" evidence="9">
    <location>
        <begin position="825"/>
        <end position="840"/>
    </location>
</feature>
<feature type="region of interest" description="C-terminal hotdog fold" evidence="8">
    <location>
        <begin position="1001"/>
        <end position="1150"/>
    </location>
</feature>
<dbReference type="PANTHER" id="PTHR43775">
    <property type="entry name" value="FATTY ACID SYNTHASE"/>
    <property type="match status" value="1"/>
</dbReference>
<dbReference type="SMART" id="SM00822">
    <property type="entry name" value="PKS_KR"/>
    <property type="match status" value="2"/>
</dbReference>
<dbReference type="GO" id="GO:0005737">
    <property type="term" value="C:cytoplasm"/>
    <property type="evidence" value="ECO:0007669"/>
    <property type="project" value="UniProtKB-SubCell"/>
</dbReference>
<dbReference type="InterPro" id="IPR050091">
    <property type="entry name" value="PKS_NRPS_Biosynth_Enz"/>
</dbReference>
<dbReference type="Pfam" id="PF00109">
    <property type="entry name" value="ketoacyl-synt"/>
    <property type="match status" value="3"/>
</dbReference>
<proteinExistence type="predicted"/>
<feature type="domain" description="Ketosynthase family 3 (KS3)" evidence="12">
    <location>
        <begin position="320"/>
        <end position="736"/>
    </location>
</feature>
<dbReference type="Pfam" id="PF00550">
    <property type="entry name" value="PP-binding"/>
    <property type="match status" value="4"/>
</dbReference>
<dbReference type="GO" id="GO:0006633">
    <property type="term" value="P:fatty acid biosynthetic process"/>
    <property type="evidence" value="ECO:0007669"/>
    <property type="project" value="InterPro"/>
</dbReference>
<dbReference type="PROSITE" id="PS52019">
    <property type="entry name" value="PKS_MFAS_DH"/>
    <property type="match status" value="2"/>
</dbReference>